<evidence type="ECO:0000256" key="1">
    <source>
        <dbReference type="SAM" id="Phobius"/>
    </source>
</evidence>
<gene>
    <name evidence="2" type="ORF">METZ01_LOCUS448233</name>
</gene>
<reference evidence="2" key="1">
    <citation type="submission" date="2018-05" db="EMBL/GenBank/DDBJ databases">
        <authorList>
            <person name="Lanie J.A."/>
            <person name="Ng W.-L."/>
            <person name="Kazmierczak K.M."/>
            <person name="Andrzejewski T.M."/>
            <person name="Davidsen T.M."/>
            <person name="Wayne K.J."/>
            <person name="Tettelin H."/>
            <person name="Glass J.I."/>
            <person name="Rusch D."/>
            <person name="Podicherti R."/>
            <person name="Tsui H.-C.T."/>
            <person name="Winkler M.E."/>
        </authorList>
    </citation>
    <scope>NUCLEOTIDE SEQUENCE</scope>
</reference>
<accession>A0A382ZJK5</accession>
<evidence type="ECO:0008006" key="3">
    <source>
        <dbReference type="Google" id="ProtNLM"/>
    </source>
</evidence>
<feature type="transmembrane region" description="Helical" evidence="1">
    <location>
        <begin position="12"/>
        <end position="30"/>
    </location>
</feature>
<keyword evidence="1" id="KW-0812">Transmembrane</keyword>
<dbReference type="EMBL" id="UINC01184251">
    <property type="protein sequence ID" value="SVD95379.1"/>
    <property type="molecule type" value="Genomic_DNA"/>
</dbReference>
<keyword evidence="1" id="KW-0472">Membrane</keyword>
<feature type="transmembrane region" description="Helical" evidence="1">
    <location>
        <begin position="93"/>
        <end position="110"/>
    </location>
</feature>
<organism evidence="2">
    <name type="scientific">marine metagenome</name>
    <dbReference type="NCBI Taxonomy" id="408172"/>
    <lineage>
        <taxon>unclassified sequences</taxon>
        <taxon>metagenomes</taxon>
        <taxon>ecological metagenomes</taxon>
    </lineage>
</organism>
<keyword evidence="1" id="KW-1133">Transmembrane helix</keyword>
<sequence>MDEQTESSEKFIIFGIVCIITAGIAIRFFYFPFGVPLSLDSISYFSYAVDIAQTGKFPVNYDLVNNGWSTFLSPFFTFLKFDGFMEYMDTQRIVSLIISCLTIIPLYFLSRKFFSR</sequence>
<protein>
    <recommendedName>
        <fullName evidence="3">Glycosyltransferase RgtA/B/C/D-like domain-containing protein</fullName>
    </recommendedName>
</protein>
<dbReference type="AlphaFoldDB" id="A0A382ZJK5"/>
<proteinExistence type="predicted"/>
<feature type="non-terminal residue" evidence="2">
    <location>
        <position position="116"/>
    </location>
</feature>
<name>A0A382ZJK5_9ZZZZ</name>
<evidence type="ECO:0000313" key="2">
    <source>
        <dbReference type="EMBL" id="SVD95379.1"/>
    </source>
</evidence>